<organism evidence="6 8">
    <name type="scientific">Orrella dioscoreae</name>
    <dbReference type="NCBI Taxonomy" id="1851544"/>
    <lineage>
        <taxon>Bacteria</taxon>
        <taxon>Pseudomonadati</taxon>
        <taxon>Pseudomonadota</taxon>
        <taxon>Betaproteobacteria</taxon>
        <taxon>Burkholderiales</taxon>
        <taxon>Alcaligenaceae</taxon>
        <taxon>Orrella</taxon>
    </lineage>
</organism>
<evidence type="ECO:0000256" key="1">
    <source>
        <dbReference type="ARBA" id="ARBA00009437"/>
    </source>
</evidence>
<dbReference type="Pfam" id="PF03466">
    <property type="entry name" value="LysR_substrate"/>
    <property type="match status" value="1"/>
</dbReference>
<dbReference type="Proteomes" id="UP000078558">
    <property type="component" value="Chromosome I"/>
</dbReference>
<protein>
    <submittedName>
        <fullName evidence="6">Transcriptional regulator, LysR family</fullName>
    </submittedName>
</protein>
<dbReference type="FunFam" id="1.10.10.10:FF:000001">
    <property type="entry name" value="LysR family transcriptional regulator"/>
    <property type="match status" value="1"/>
</dbReference>
<proteinExistence type="inferred from homology"/>
<dbReference type="Pfam" id="PF00126">
    <property type="entry name" value="HTH_1"/>
    <property type="match status" value="1"/>
</dbReference>
<sequence length="309" mass="34617">MSPAGAPSQPDLNDIALFVEVARRGNISRAADTTGVPASTVSRRLRKLEATLGVSLLVRTTRQITLTDAGRLYFERCRQLVEEVRDAHSVLHELGVRPRGTLRVLLPEPLEALDFSQLAREFAEHWPELEYRYDYSHEPNPHPARQFDVALRWGEQADSDLIARRLADIPHQLYASPHYLREHGVPASPGDLIRHECLGSDVCGELSAWTLERDGERVRIPVTGRFGSNNPELLRRLAITGAGIVALPCVGSRQPDHMVPVLPAWQLASIPLYAMFASRRPPARTRVFLDFLQARIQEMLHCKRDAVAA</sequence>
<evidence type="ECO:0000313" key="6">
    <source>
        <dbReference type="EMBL" id="SBT26453.1"/>
    </source>
</evidence>
<dbReference type="RefSeq" id="WP_067756219.1">
    <property type="nucleotide sequence ID" value="NZ_LT907988.1"/>
</dbReference>
<evidence type="ECO:0000256" key="2">
    <source>
        <dbReference type="ARBA" id="ARBA00023015"/>
    </source>
</evidence>
<keyword evidence="4" id="KW-0804">Transcription</keyword>
<dbReference type="InterPro" id="IPR036390">
    <property type="entry name" value="WH_DNA-bd_sf"/>
</dbReference>
<evidence type="ECO:0000256" key="4">
    <source>
        <dbReference type="ARBA" id="ARBA00023163"/>
    </source>
</evidence>
<evidence type="ECO:0000313" key="7">
    <source>
        <dbReference type="EMBL" id="SOE46718.1"/>
    </source>
</evidence>
<dbReference type="InterPro" id="IPR000847">
    <property type="entry name" value="LysR_HTH_N"/>
</dbReference>
<dbReference type="PANTHER" id="PTHR30537">
    <property type="entry name" value="HTH-TYPE TRANSCRIPTIONAL REGULATOR"/>
    <property type="match status" value="1"/>
</dbReference>
<dbReference type="STRING" id="1851544.ODI_04226"/>
<accession>A0A1C3K4M6</accession>
<keyword evidence="3" id="KW-0238">DNA-binding</keyword>
<dbReference type="SUPFAM" id="SSF46785">
    <property type="entry name" value="Winged helix' DNA-binding domain"/>
    <property type="match status" value="1"/>
</dbReference>
<reference evidence="7 8" key="2">
    <citation type="submission" date="2017-08" db="EMBL/GenBank/DDBJ databases">
        <authorList>
            <person name="de Groot N.N."/>
        </authorList>
    </citation>
    <scope>NUCLEOTIDE SEQUENCE [LARGE SCALE GENOMIC DNA]</scope>
    <source>
        <strain evidence="7">Orrdi1</strain>
    </source>
</reference>
<gene>
    <name evidence="6" type="ORF">ODI_04226</name>
    <name evidence="7" type="ORF">ODI_R0428</name>
</gene>
<dbReference type="SUPFAM" id="SSF53850">
    <property type="entry name" value="Periplasmic binding protein-like II"/>
    <property type="match status" value="1"/>
</dbReference>
<dbReference type="EMBL" id="LT907988">
    <property type="protein sequence ID" value="SOE46718.1"/>
    <property type="molecule type" value="Genomic_DNA"/>
</dbReference>
<dbReference type="Gene3D" id="3.40.190.290">
    <property type="match status" value="1"/>
</dbReference>
<dbReference type="CDD" id="cd08422">
    <property type="entry name" value="PBP2_CrgA_like"/>
    <property type="match status" value="1"/>
</dbReference>
<dbReference type="AlphaFoldDB" id="A0A1C3K4M6"/>
<evidence type="ECO:0000259" key="5">
    <source>
        <dbReference type="PROSITE" id="PS50931"/>
    </source>
</evidence>
<keyword evidence="8" id="KW-1185">Reference proteome</keyword>
<dbReference type="PANTHER" id="PTHR30537:SF5">
    <property type="entry name" value="HTH-TYPE TRANSCRIPTIONAL ACTIVATOR TTDR-RELATED"/>
    <property type="match status" value="1"/>
</dbReference>
<dbReference type="KEGG" id="odi:ODI_R0428"/>
<comment type="similarity">
    <text evidence="1">Belongs to the LysR transcriptional regulatory family.</text>
</comment>
<dbReference type="GO" id="GO:0006351">
    <property type="term" value="P:DNA-templated transcription"/>
    <property type="evidence" value="ECO:0007669"/>
    <property type="project" value="TreeGrafter"/>
</dbReference>
<reference evidence="6 8" key="1">
    <citation type="submission" date="2016-06" db="EMBL/GenBank/DDBJ databases">
        <authorList>
            <person name="Kjaerup R.B."/>
            <person name="Dalgaard T.S."/>
            <person name="Juul-Madsen H.R."/>
        </authorList>
    </citation>
    <scope>NUCLEOTIDE SEQUENCE [LARGE SCALE GENOMIC DNA]</scope>
    <source>
        <strain evidence="6">Orrdi1</strain>
    </source>
</reference>
<dbReference type="GO" id="GO:0043565">
    <property type="term" value="F:sequence-specific DNA binding"/>
    <property type="evidence" value="ECO:0007669"/>
    <property type="project" value="TreeGrafter"/>
</dbReference>
<dbReference type="Gene3D" id="1.10.10.10">
    <property type="entry name" value="Winged helix-like DNA-binding domain superfamily/Winged helix DNA-binding domain"/>
    <property type="match status" value="1"/>
</dbReference>
<dbReference type="InterPro" id="IPR036388">
    <property type="entry name" value="WH-like_DNA-bd_sf"/>
</dbReference>
<evidence type="ECO:0000256" key="3">
    <source>
        <dbReference type="ARBA" id="ARBA00023125"/>
    </source>
</evidence>
<feature type="domain" description="HTH lysR-type" evidence="5">
    <location>
        <begin position="10"/>
        <end position="67"/>
    </location>
</feature>
<dbReference type="PROSITE" id="PS50931">
    <property type="entry name" value="HTH_LYSR"/>
    <property type="match status" value="1"/>
</dbReference>
<dbReference type="GO" id="GO:0003700">
    <property type="term" value="F:DNA-binding transcription factor activity"/>
    <property type="evidence" value="ECO:0007669"/>
    <property type="project" value="InterPro"/>
</dbReference>
<evidence type="ECO:0000313" key="8">
    <source>
        <dbReference type="Proteomes" id="UP000078558"/>
    </source>
</evidence>
<dbReference type="InterPro" id="IPR005119">
    <property type="entry name" value="LysR_subst-bd"/>
</dbReference>
<name>A0A1C3K4M6_9BURK</name>
<dbReference type="EMBL" id="FLRC01000033">
    <property type="protein sequence ID" value="SBT26453.1"/>
    <property type="molecule type" value="Genomic_DNA"/>
</dbReference>
<keyword evidence="2" id="KW-0805">Transcription regulation</keyword>
<dbReference type="InterPro" id="IPR058163">
    <property type="entry name" value="LysR-type_TF_proteobact-type"/>
</dbReference>